<dbReference type="CDD" id="cd00093">
    <property type="entry name" value="HTH_XRE"/>
    <property type="match status" value="1"/>
</dbReference>
<protein>
    <submittedName>
        <fullName evidence="3">XRE family transcriptional regulator</fullName>
    </submittedName>
</protein>
<evidence type="ECO:0000256" key="1">
    <source>
        <dbReference type="SAM" id="Phobius"/>
    </source>
</evidence>
<evidence type="ECO:0000313" key="4">
    <source>
        <dbReference type="Proteomes" id="UP000069241"/>
    </source>
</evidence>
<accession>A0A109W4P1</accession>
<dbReference type="EMBL" id="CP014229">
    <property type="protein sequence ID" value="AMD90741.1"/>
    <property type="molecule type" value="Genomic_DNA"/>
</dbReference>
<keyword evidence="1" id="KW-1133">Transmembrane helix</keyword>
<sequence>MTANKVDPSIFGAELAALRRKCGMTQADLGRASNINPQYISLLENGKREAGLSTIVALAQALGVLPGVLINTYVVNRSIDRKINKGKPPQD</sequence>
<dbReference type="GO" id="GO:0003677">
    <property type="term" value="F:DNA binding"/>
    <property type="evidence" value="ECO:0007669"/>
    <property type="project" value="InterPro"/>
</dbReference>
<dbReference type="SUPFAM" id="SSF47413">
    <property type="entry name" value="lambda repressor-like DNA-binding domains"/>
    <property type="match status" value="1"/>
</dbReference>
<dbReference type="STRING" id="44742.AXF13_11735"/>
<keyword evidence="1" id="KW-0812">Transmembrane</keyword>
<keyword evidence="4" id="KW-1185">Reference proteome</keyword>
<keyword evidence="1" id="KW-0472">Membrane</keyword>
<evidence type="ECO:0000313" key="3">
    <source>
        <dbReference type="EMBL" id="AMD90741.1"/>
    </source>
</evidence>
<proteinExistence type="predicted"/>
<feature type="domain" description="HTH cro/C1-type" evidence="2">
    <location>
        <begin position="15"/>
        <end position="69"/>
    </location>
</feature>
<dbReference type="RefSeq" id="WP_009302786.1">
    <property type="nucleotide sequence ID" value="NZ_CP014229.1"/>
</dbReference>
<dbReference type="InterPro" id="IPR010982">
    <property type="entry name" value="Lambda_DNA-bd_dom_sf"/>
</dbReference>
<dbReference type="Proteomes" id="UP000069241">
    <property type="component" value="Chromosome"/>
</dbReference>
<feature type="transmembrane region" description="Helical" evidence="1">
    <location>
        <begin position="52"/>
        <end position="75"/>
    </location>
</feature>
<dbReference type="Gene3D" id="1.10.260.40">
    <property type="entry name" value="lambda repressor-like DNA-binding domains"/>
    <property type="match status" value="1"/>
</dbReference>
<dbReference type="InterPro" id="IPR001387">
    <property type="entry name" value="Cro/C1-type_HTH"/>
</dbReference>
<dbReference type="PROSITE" id="PS50943">
    <property type="entry name" value="HTH_CROC1"/>
    <property type="match status" value="1"/>
</dbReference>
<evidence type="ECO:0000259" key="2">
    <source>
        <dbReference type="PROSITE" id="PS50943"/>
    </source>
</evidence>
<dbReference type="SMART" id="SM00530">
    <property type="entry name" value="HTH_XRE"/>
    <property type="match status" value="1"/>
</dbReference>
<gene>
    <name evidence="3" type="ORF">AXF13_11735</name>
</gene>
<dbReference type="AlphaFoldDB" id="A0A109W4P1"/>
<dbReference type="Pfam" id="PF01381">
    <property type="entry name" value="HTH_3"/>
    <property type="match status" value="1"/>
</dbReference>
<reference evidence="4" key="1">
    <citation type="submission" date="2016-02" db="EMBL/GenBank/DDBJ databases">
        <authorList>
            <person name="Holder M.E."/>
            <person name="Ajami N.J."/>
            <person name="Petrosino J.F."/>
        </authorList>
    </citation>
    <scope>NUCLEOTIDE SEQUENCE [LARGE SCALE GENOMIC DNA]</scope>
    <source>
        <strain evidence="4">CCUG 45958</strain>
    </source>
</reference>
<name>A0A109W4P1_9BACT</name>
<organism evidence="3 4">
    <name type="scientific">Desulfovibrio fairfieldensis</name>
    <dbReference type="NCBI Taxonomy" id="44742"/>
    <lineage>
        <taxon>Bacteria</taxon>
        <taxon>Pseudomonadati</taxon>
        <taxon>Thermodesulfobacteriota</taxon>
        <taxon>Desulfovibrionia</taxon>
        <taxon>Desulfovibrionales</taxon>
        <taxon>Desulfovibrionaceae</taxon>
        <taxon>Desulfovibrio</taxon>
    </lineage>
</organism>
<dbReference type="KEGG" id="dfi:AXF13_11735"/>